<dbReference type="RefSeq" id="WP_235322986.1">
    <property type="nucleotide sequence ID" value="NZ_JAFBIT010000001.1"/>
</dbReference>
<feature type="transmembrane region" description="Helical" evidence="1">
    <location>
        <begin position="282"/>
        <end position="302"/>
    </location>
</feature>
<gene>
    <name evidence="2" type="ORF">JQM67_05050</name>
</gene>
<protein>
    <recommendedName>
        <fullName evidence="4">DUF2079 domain-containing protein</fullName>
    </recommendedName>
</protein>
<feature type="transmembrane region" description="Helical" evidence="1">
    <location>
        <begin position="495"/>
        <end position="513"/>
    </location>
</feature>
<feature type="transmembrane region" description="Helical" evidence="1">
    <location>
        <begin position="426"/>
        <end position="447"/>
    </location>
</feature>
<dbReference type="Proteomes" id="UP001299220">
    <property type="component" value="Unassembled WGS sequence"/>
</dbReference>
<organism evidence="2 3">
    <name type="scientific">Anaeromassilibacillus senegalensis</name>
    <dbReference type="NCBI Taxonomy" id="1673717"/>
    <lineage>
        <taxon>Bacteria</taxon>
        <taxon>Bacillati</taxon>
        <taxon>Bacillota</taxon>
        <taxon>Clostridia</taxon>
        <taxon>Eubacteriales</taxon>
        <taxon>Acutalibacteraceae</taxon>
        <taxon>Anaeromassilibacillus</taxon>
    </lineage>
</organism>
<feature type="transmembrane region" description="Helical" evidence="1">
    <location>
        <begin position="105"/>
        <end position="125"/>
    </location>
</feature>
<keyword evidence="1" id="KW-1133">Transmembrane helix</keyword>
<keyword evidence="3" id="KW-1185">Reference proteome</keyword>
<accession>A0ABS9CP56</accession>
<reference evidence="2 3" key="1">
    <citation type="submission" date="2020-12" db="EMBL/GenBank/DDBJ databases">
        <title>Whole genome sequences of gut porcine anaerobes.</title>
        <authorList>
            <person name="Kubasova T."/>
            <person name="Jahodarova E."/>
            <person name="Rychlik I."/>
        </authorList>
    </citation>
    <scope>NUCLEOTIDE SEQUENCE [LARGE SCALE GENOMIC DNA]</scope>
    <source>
        <strain evidence="2 3">An867</strain>
    </source>
</reference>
<feature type="transmembrane region" description="Helical" evidence="1">
    <location>
        <begin position="37"/>
        <end position="59"/>
    </location>
</feature>
<proteinExistence type="predicted"/>
<name>A0ABS9CP56_9FIRM</name>
<comment type="caution">
    <text evidence="2">The sequence shown here is derived from an EMBL/GenBank/DDBJ whole genome shotgun (WGS) entry which is preliminary data.</text>
</comment>
<feature type="transmembrane region" description="Helical" evidence="1">
    <location>
        <begin position="6"/>
        <end position="30"/>
    </location>
</feature>
<feature type="transmembrane region" description="Helical" evidence="1">
    <location>
        <begin position="192"/>
        <end position="212"/>
    </location>
</feature>
<sequence>MNGSFFGGVCALLYFLIFQLGGMLLAACFLQNERRYVRVILGSAAGSVLLMWLPALWAFPFGFSMAAHLAALLTLMAFVGAAVFLRRPSLRCSGKTISAFVRTEWSLCVPFLLWIVFAGLTLHSFRYQNGEIWSSQCTYGDMSMHFGFITSIAEQKTFPPSYSILPNTKLSYPFLSDSISSSLYLLGAPLQFAYFLPMLFAGAQVFFGAWIFLSRWLRDTAKAVLAMVLFFLNGGFGFAYFLTKLQSGIENFTRIFTEFYETPTNLVGENIRWVNVIVDILIPQRASLFGWAVLFPLLYLLYRAVYERCTSYFLPAGIFAGAMVMIHTHSFLALGLICGVWLFFALCRRVFPEETGKTLRTAKRVSAVLLALPVLVQLLIPDTFPRDSAVFLVLVLLTAAVFLTVLAVLLVLAVRRGFGAQLLRTWGVFLFVVLLLAVPQLLTWTFTQTASESFVRGWYNWGNLQDSYLWFYLVNLGVFGIFVLPALFTADRRSFTVSSPAVVIWFICEFVVFQPNTYDNNKLLYVAYLLLCPLIASYLVDMYRRLKGLPARRVMAGALLVACTLSAVLTIARESVAGYCLYGKGQLAAAEYVSENTEPTDTILTDMRHNNEIAALTGRNIVCGSPSYVYFHGLDYTQREADIERMFHDPRENLSLFQQYGVDYVMVSAFETDNCSANETELAALFTCVYDENGIRLYQVPEL</sequence>
<feature type="transmembrane region" description="Helical" evidence="1">
    <location>
        <begin position="332"/>
        <end position="351"/>
    </location>
</feature>
<feature type="transmembrane region" description="Helical" evidence="1">
    <location>
        <begin position="309"/>
        <end position="326"/>
    </location>
</feature>
<evidence type="ECO:0008006" key="4">
    <source>
        <dbReference type="Google" id="ProtNLM"/>
    </source>
</evidence>
<keyword evidence="1" id="KW-0472">Membrane</keyword>
<dbReference type="EMBL" id="JAFBIT010000001">
    <property type="protein sequence ID" value="MCF2651962.1"/>
    <property type="molecule type" value="Genomic_DNA"/>
</dbReference>
<keyword evidence="1" id="KW-0812">Transmembrane</keyword>
<evidence type="ECO:0000313" key="2">
    <source>
        <dbReference type="EMBL" id="MCF2651962.1"/>
    </source>
</evidence>
<feature type="transmembrane region" description="Helical" evidence="1">
    <location>
        <begin position="224"/>
        <end position="242"/>
    </location>
</feature>
<evidence type="ECO:0000256" key="1">
    <source>
        <dbReference type="SAM" id="Phobius"/>
    </source>
</evidence>
<feature type="transmembrane region" description="Helical" evidence="1">
    <location>
        <begin position="467"/>
        <end position="488"/>
    </location>
</feature>
<feature type="transmembrane region" description="Helical" evidence="1">
    <location>
        <begin position="65"/>
        <end position="85"/>
    </location>
</feature>
<feature type="transmembrane region" description="Helical" evidence="1">
    <location>
        <begin position="363"/>
        <end position="380"/>
    </location>
</feature>
<feature type="transmembrane region" description="Helical" evidence="1">
    <location>
        <begin position="554"/>
        <end position="572"/>
    </location>
</feature>
<feature type="transmembrane region" description="Helical" evidence="1">
    <location>
        <begin position="525"/>
        <end position="542"/>
    </location>
</feature>
<evidence type="ECO:0000313" key="3">
    <source>
        <dbReference type="Proteomes" id="UP001299220"/>
    </source>
</evidence>
<feature type="transmembrane region" description="Helical" evidence="1">
    <location>
        <begin position="392"/>
        <end position="414"/>
    </location>
</feature>